<dbReference type="InterPro" id="IPR036236">
    <property type="entry name" value="Znf_C2H2_sf"/>
</dbReference>
<feature type="compositionally biased region" description="Basic and acidic residues" evidence="6">
    <location>
        <begin position="466"/>
        <end position="482"/>
    </location>
</feature>
<feature type="compositionally biased region" description="Acidic residues" evidence="6">
    <location>
        <begin position="170"/>
        <end position="180"/>
    </location>
</feature>
<dbReference type="InterPro" id="IPR003604">
    <property type="entry name" value="Matrin/U1-like-C_Znf_C2H2"/>
</dbReference>
<dbReference type="GO" id="GO:0003676">
    <property type="term" value="F:nucleic acid binding"/>
    <property type="evidence" value="ECO:0007669"/>
    <property type="project" value="InterPro"/>
</dbReference>
<dbReference type="Gene3D" id="3.30.160.60">
    <property type="entry name" value="Classic Zinc Finger"/>
    <property type="match status" value="1"/>
</dbReference>
<sequence length="681" mass="76400">MNRHRQGGRDRRPNYGGGDGLLGEGPGFGGSMFEPMVNTQMNQLMLAQQLLQQQAALGGTGNFGGGGNDLGAIGALAGAMGNMQFLQHQQGMGYGGGIGSSGMRNDRKRLGGQGREMDLKRRRRDSSGRGGDRDRSRGRDSNRSGGEGRDRNHSSRWDSDRDRGRKVEDYDPAEPTEDEELKDKDSNLYCHVCNVSVYDDESFRRHLNGTKHNQRMNSVLTVHQMKSNQLNIRLKAEEHLRKIEGKGKSKRDGYDPNYFCKICNNSLTIPWERHRFSNIHKQRQLQVKRGCGWCNVHDFNNFTEVLEHRETEEHKKNAEQYGKRKDEKEHVRSRSRSRERRTEKYRKRSTSRDRSRRDKERKQKEREKLRKEEDEEDLTIPEYSAENPVGLNYIIPVTGFFCKLCHKFYNNEKSAKGAHCQSEAHYDKFKLATQAKIADREKRKADEAASEAEQKPKVENEDDTDLETKEDTKSDTDLKKDVEDDDEDYDDDLPLEDEDNDGGLVNDEDLGLLYDDEASSESKNVTASNSTLNDTNANSSFVYISGDMAEAHLELQRQENEQQAKNDTVVADAAVSESDESKELPAVPAAPDAKDKLESDVDLSGEVDEKEENTSATDLDNTSAGDLDNTSAADLDNTSAADLNDDEIVAASTPAESVKTAAKARGGGTARRGRGRGKAKK</sequence>
<evidence type="ECO:0000256" key="6">
    <source>
        <dbReference type="SAM" id="MobiDB-lite"/>
    </source>
</evidence>
<evidence type="ECO:0000259" key="7">
    <source>
        <dbReference type="PROSITE" id="PS50171"/>
    </source>
</evidence>
<comment type="caution">
    <text evidence="8">The sequence shown here is derived from an EMBL/GenBank/DDBJ whole genome shotgun (WGS) entry which is preliminary data.</text>
</comment>
<evidence type="ECO:0000313" key="9">
    <source>
        <dbReference type="Proteomes" id="UP001497497"/>
    </source>
</evidence>
<feature type="region of interest" description="Disordered" evidence="6">
    <location>
        <begin position="96"/>
        <end position="182"/>
    </location>
</feature>
<keyword evidence="5" id="KW-0539">Nucleus</keyword>
<feature type="compositionally biased region" description="Basic and acidic residues" evidence="6">
    <location>
        <begin position="350"/>
        <end position="372"/>
    </location>
</feature>
<evidence type="ECO:0000256" key="4">
    <source>
        <dbReference type="ARBA" id="ARBA00022833"/>
    </source>
</evidence>
<evidence type="ECO:0000256" key="5">
    <source>
        <dbReference type="ARBA" id="ARBA00023242"/>
    </source>
</evidence>
<dbReference type="Pfam" id="PF12874">
    <property type="entry name" value="zf-met"/>
    <property type="match status" value="1"/>
</dbReference>
<evidence type="ECO:0000256" key="2">
    <source>
        <dbReference type="ARBA" id="ARBA00022723"/>
    </source>
</evidence>
<feature type="domain" description="Matrin-type" evidence="7">
    <location>
        <begin position="400"/>
        <end position="431"/>
    </location>
</feature>
<dbReference type="EMBL" id="CAXITT010000724">
    <property type="protein sequence ID" value="CAL1545605.1"/>
    <property type="molecule type" value="Genomic_DNA"/>
</dbReference>
<dbReference type="InterPro" id="IPR000690">
    <property type="entry name" value="Matrin/U1-C_Znf_C2H2"/>
</dbReference>
<keyword evidence="3" id="KW-0863">Zinc-finger</keyword>
<dbReference type="PANTHER" id="PTHR15491">
    <property type="match status" value="1"/>
</dbReference>
<dbReference type="PROSITE" id="PS50171">
    <property type="entry name" value="ZF_MATRIN"/>
    <property type="match status" value="1"/>
</dbReference>
<keyword evidence="4" id="KW-0862">Zinc</keyword>
<dbReference type="GO" id="GO:0008270">
    <property type="term" value="F:zinc ion binding"/>
    <property type="evidence" value="ECO:0007669"/>
    <property type="project" value="UniProtKB-KW"/>
</dbReference>
<dbReference type="PANTHER" id="PTHR15491:SF9">
    <property type="entry name" value="CIP1-INTERACTING ZINC FINGER PROTEIN"/>
    <property type="match status" value="1"/>
</dbReference>
<feature type="compositionally biased region" description="Polar residues" evidence="6">
    <location>
        <begin position="614"/>
        <end position="641"/>
    </location>
</feature>
<keyword evidence="2" id="KW-0479">Metal-binding</keyword>
<protein>
    <recommendedName>
        <fullName evidence="7">Matrin-type domain-containing protein</fullName>
    </recommendedName>
</protein>
<feature type="compositionally biased region" description="Acidic residues" evidence="6">
    <location>
        <begin position="600"/>
        <end position="611"/>
    </location>
</feature>
<feature type="region of interest" description="Disordered" evidence="6">
    <location>
        <begin position="440"/>
        <end position="538"/>
    </location>
</feature>
<dbReference type="SUPFAM" id="SSF57667">
    <property type="entry name" value="beta-beta-alpha zinc fingers"/>
    <property type="match status" value="1"/>
</dbReference>
<dbReference type="InterPro" id="IPR013087">
    <property type="entry name" value="Znf_C2H2_type"/>
</dbReference>
<dbReference type="Proteomes" id="UP001497497">
    <property type="component" value="Unassembled WGS sequence"/>
</dbReference>
<keyword evidence="9" id="KW-1185">Reference proteome</keyword>
<feature type="compositionally biased region" description="Basic residues" evidence="6">
    <location>
        <begin position="333"/>
        <end position="349"/>
    </location>
</feature>
<feature type="compositionally biased region" description="Acidic residues" evidence="6">
    <location>
        <begin position="483"/>
        <end position="519"/>
    </location>
</feature>
<name>A0AAV2IG65_LYMST</name>
<feature type="region of interest" description="Disordered" evidence="6">
    <location>
        <begin position="309"/>
        <end position="379"/>
    </location>
</feature>
<proteinExistence type="predicted"/>
<reference evidence="8 9" key="1">
    <citation type="submission" date="2024-04" db="EMBL/GenBank/DDBJ databases">
        <authorList>
            <consortium name="Genoscope - CEA"/>
            <person name="William W."/>
        </authorList>
    </citation>
    <scope>NUCLEOTIDE SEQUENCE [LARGE SCALE GENOMIC DNA]</scope>
</reference>
<feature type="compositionally biased region" description="Basic residues" evidence="6">
    <location>
        <begin position="671"/>
        <end position="681"/>
    </location>
</feature>
<dbReference type="InterPro" id="IPR026811">
    <property type="entry name" value="CIZ1"/>
</dbReference>
<feature type="compositionally biased region" description="Basic and acidic residues" evidence="6">
    <location>
        <begin position="309"/>
        <end position="332"/>
    </location>
</feature>
<accession>A0AAV2IG65</accession>
<feature type="compositionally biased region" description="Basic and acidic residues" evidence="6">
    <location>
        <begin position="104"/>
        <end position="169"/>
    </location>
</feature>
<feature type="compositionally biased region" description="Polar residues" evidence="6">
    <location>
        <begin position="521"/>
        <end position="538"/>
    </location>
</feature>
<organism evidence="8 9">
    <name type="scientific">Lymnaea stagnalis</name>
    <name type="common">Great pond snail</name>
    <name type="synonym">Helix stagnalis</name>
    <dbReference type="NCBI Taxonomy" id="6523"/>
    <lineage>
        <taxon>Eukaryota</taxon>
        <taxon>Metazoa</taxon>
        <taxon>Spiralia</taxon>
        <taxon>Lophotrochozoa</taxon>
        <taxon>Mollusca</taxon>
        <taxon>Gastropoda</taxon>
        <taxon>Heterobranchia</taxon>
        <taxon>Euthyneura</taxon>
        <taxon>Panpulmonata</taxon>
        <taxon>Hygrophila</taxon>
        <taxon>Lymnaeoidea</taxon>
        <taxon>Lymnaeidae</taxon>
        <taxon>Lymnaea</taxon>
    </lineage>
</organism>
<gene>
    <name evidence="8" type="ORF">GSLYS_00019065001</name>
</gene>
<feature type="region of interest" description="Disordered" evidence="6">
    <location>
        <begin position="556"/>
        <end position="681"/>
    </location>
</feature>
<evidence type="ECO:0000256" key="1">
    <source>
        <dbReference type="ARBA" id="ARBA00004123"/>
    </source>
</evidence>
<feature type="compositionally biased region" description="Gly residues" evidence="6">
    <location>
        <begin position="15"/>
        <end position="27"/>
    </location>
</feature>
<comment type="subcellular location">
    <subcellularLocation>
        <location evidence="1">Nucleus</location>
    </subcellularLocation>
</comment>
<evidence type="ECO:0000313" key="8">
    <source>
        <dbReference type="EMBL" id="CAL1545605.1"/>
    </source>
</evidence>
<feature type="compositionally biased region" description="Basic and acidic residues" evidence="6">
    <location>
        <begin position="440"/>
        <end position="459"/>
    </location>
</feature>
<feature type="region of interest" description="Disordered" evidence="6">
    <location>
        <begin position="1"/>
        <end position="27"/>
    </location>
</feature>
<dbReference type="AlphaFoldDB" id="A0AAV2IG65"/>
<dbReference type="GO" id="GO:0005634">
    <property type="term" value="C:nucleus"/>
    <property type="evidence" value="ECO:0007669"/>
    <property type="project" value="UniProtKB-SubCell"/>
</dbReference>
<dbReference type="SMART" id="SM00451">
    <property type="entry name" value="ZnF_U1"/>
    <property type="match status" value="3"/>
</dbReference>
<evidence type="ECO:0000256" key="3">
    <source>
        <dbReference type="ARBA" id="ARBA00022771"/>
    </source>
</evidence>